<dbReference type="PANTHER" id="PTHR47481:SF31">
    <property type="entry name" value="OS01G0873500 PROTEIN"/>
    <property type="match status" value="1"/>
</dbReference>
<proteinExistence type="predicted"/>
<keyword evidence="1 4" id="KW-0479">Metal-binding</keyword>
<dbReference type="InterPro" id="IPR036855">
    <property type="entry name" value="Znf_CCCH_sf"/>
</dbReference>
<evidence type="ECO:0000256" key="2">
    <source>
        <dbReference type="ARBA" id="ARBA00022771"/>
    </source>
</evidence>
<dbReference type="EMBL" id="BKCJ010006474">
    <property type="protein sequence ID" value="GEU72342.1"/>
    <property type="molecule type" value="Genomic_DNA"/>
</dbReference>
<dbReference type="GO" id="GO:0008270">
    <property type="term" value="F:zinc ion binding"/>
    <property type="evidence" value="ECO:0007669"/>
    <property type="project" value="UniProtKB-KW"/>
</dbReference>
<evidence type="ECO:0000313" key="6">
    <source>
        <dbReference type="EMBL" id="GEU72342.1"/>
    </source>
</evidence>
<dbReference type="Pfam" id="PF25585">
    <property type="entry name" value="zf-CCCH_DUS3L"/>
    <property type="match status" value="1"/>
</dbReference>
<gene>
    <name evidence="6" type="ORF">Tci_044320</name>
</gene>
<keyword evidence="2 4" id="KW-0863">Zinc-finger</keyword>
<keyword evidence="3 4" id="KW-0862">Zinc</keyword>
<sequence length="468" mass="52026">MVINKIMHTEVIHCLTCYEVSKYIHGSTDASTASNPTPLTTKELKVDKIVLSRIFTTLSEPLQARLVVERPKSTKEAWDLIFDIVDDNKWSRTNALKVEFQSIKFGDLTMESYFRKIESIVTILTSLDSHINDEDVVHYALDGLPDTYNQSLFLPVDSSSAYPMVLMADSGISRRPSNEQVKSWRPCHNFAKGVCRFGNSCKFMHDVNAKPSVTRNNETKGNNTDELLVKLLGRLGLSTDMDTTSKNGTTSKSIVTSLDKPVVYHTTTSSQYYPPSVPSVSPVSHIGPPLGFGYPTTHLPSQITYYSPLAQQGLVAPLVHNTGPAHTLTMYPIVNQAQYYPPARQYSMAQQHPIGSVQPFTTPAPTGSTGQDTTLPHAFVIETLHDPTTGAWTMDKDFMTRRVLLQCDSTKDLYPVTSPSSIPQALVFSHQTWHQRLGHPGSEVLRRLVSSDFISCNKEKPHVLCHAC</sequence>
<dbReference type="SUPFAM" id="SSF90229">
    <property type="entry name" value="CCCH zinc finger"/>
    <property type="match status" value="1"/>
</dbReference>
<dbReference type="Pfam" id="PF13976">
    <property type="entry name" value="gag_pre-integrs"/>
    <property type="match status" value="1"/>
</dbReference>
<evidence type="ECO:0000259" key="5">
    <source>
        <dbReference type="PROSITE" id="PS50103"/>
    </source>
</evidence>
<dbReference type="InterPro" id="IPR000571">
    <property type="entry name" value="Znf_CCCH"/>
</dbReference>
<name>A0A6L2MHU1_TANCI</name>
<feature type="domain" description="C3H1-type" evidence="5">
    <location>
        <begin position="182"/>
        <end position="208"/>
    </location>
</feature>
<dbReference type="AlphaFoldDB" id="A0A6L2MHU1"/>
<dbReference type="Pfam" id="PF14223">
    <property type="entry name" value="Retrotran_gag_2"/>
    <property type="match status" value="1"/>
</dbReference>
<evidence type="ECO:0000256" key="1">
    <source>
        <dbReference type="ARBA" id="ARBA00022723"/>
    </source>
</evidence>
<comment type="caution">
    <text evidence="6">The sequence shown here is derived from an EMBL/GenBank/DDBJ whole genome shotgun (WGS) entry which is preliminary data.</text>
</comment>
<dbReference type="PANTHER" id="PTHR47481">
    <property type="match status" value="1"/>
</dbReference>
<feature type="zinc finger region" description="C3H1-type" evidence="4">
    <location>
        <begin position="182"/>
        <end position="208"/>
    </location>
</feature>
<dbReference type="Gene3D" id="4.10.1000.10">
    <property type="entry name" value="Zinc finger, CCCH-type"/>
    <property type="match status" value="1"/>
</dbReference>
<evidence type="ECO:0000256" key="3">
    <source>
        <dbReference type="ARBA" id="ARBA00022833"/>
    </source>
</evidence>
<accession>A0A6L2MHU1</accession>
<protein>
    <submittedName>
        <fullName evidence="6">Ribonuclease H-like domain-containing protein</fullName>
    </submittedName>
</protein>
<dbReference type="PROSITE" id="PS50103">
    <property type="entry name" value="ZF_C3H1"/>
    <property type="match status" value="1"/>
</dbReference>
<evidence type="ECO:0000256" key="4">
    <source>
        <dbReference type="PROSITE-ProRule" id="PRU00723"/>
    </source>
</evidence>
<reference evidence="6" key="1">
    <citation type="journal article" date="2019" name="Sci. Rep.">
        <title>Draft genome of Tanacetum cinerariifolium, the natural source of mosquito coil.</title>
        <authorList>
            <person name="Yamashiro T."/>
            <person name="Shiraishi A."/>
            <person name="Satake H."/>
            <person name="Nakayama K."/>
        </authorList>
    </citation>
    <scope>NUCLEOTIDE SEQUENCE</scope>
</reference>
<organism evidence="6">
    <name type="scientific">Tanacetum cinerariifolium</name>
    <name type="common">Dalmatian daisy</name>
    <name type="synonym">Chrysanthemum cinerariifolium</name>
    <dbReference type="NCBI Taxonomy" id="118510"/>
    <lineage>
        <taxon>Eukaryota</taxon>
        <taxon>Viridiplantae</taxon>
        <taxon>Streptophyta</taxon>
        <taxon>Embryophyta</taxon>
        <taxon>Tracheophyta</taxon>
        <taxon>Spermatophyta</taxon>
        <taxon>Magnoliopsida</taxon>
        <taxon>eudicotyledons</taxon>
        <taxon>Gunneridae</taxon>
        <taxon>Pentapetalae</taxon>
        <taxon>asterids</taxon>
        <taxon>campanulids</taxon>
        <taxon>Asterales</taxon>
        <taxon>Asteraceae</taxon>
        <taxon>Asteroideae</taxon>
        <taxon>Anthemideae</taxon>
        <taxon>Anthemidinae</taxon>
        <taxon>Tanacetum</taxon>
    </lineage>
</organism>
<dbReference type="InterPro" id="IPR025724">
    <property type="entry name" value="GAG-pre-integrase_dom"/>
</dbReference>
<dbReference type="SMART" id="SM00356">
    <property type="entry name" value="ZnF_C3H1"/>
    <property type="match status" value="1"/>
</dbReference>